<proteinExistence type="predicted"/>
<dbReference type="PANTHER" id="PTHR34069">
    <property type="entry name" value="3-OXOACYL-[ACYL-CARRIER-PROTEIN] SYNTHASE 3"/>
    <property type="match status" value="1"/>
</dbReference>
<dbReference type="GO" id="GO:0006633">
    <property type="term" value="P:fatty acid biosynthetic process"/>
    <property type="evidence" value="ECO:0007669"/>
    <property type="project" value="InterPro"/>
</dbReference>
<reference evidence="6 7" key="1">
    <citation type="submission" date="2019-06" db="EMBL/GenBank/DDBJ databases">
        <title>Sequencing the genomes of 1000 actinobacteria strains.</title>
        <authorList>
            <person name="Klenk H.-P."/>
        </authorList>
    </citation>
    <scope>NUCLEOTIDE SEQUENCE [LARGE SCALE GENOMIC DNA]</scope>
    <source>
        <strain evidence="6 7">DSM 41649</strain>
    </source>
</reference>
<keyword evidence="2" id="KW-0808">Transferase</keyword>
<evidence type="ECO:0000313" key="7">
    <source>
        <dbReference type="Proteomes" id="UP000318416"/>
    </source>
</evidence>
<dbReference type="AlphaFoldDB" id="A0A561EU44"/>
<dbReference type="PANTHER" id="PTHR34069:SF2">
    <property type="entry name" value="BETA-KETOACYL-[ACYL-CARRIER-PROTEIN] SYNTHASE III"/>
    <property type="match status" value="1"/>
</dbReference>
<keyword evidence="3" id="KW-0012">Acyltransferase</keyword>
<evidence type="ECO:0000256" key="1">
    <source>
        <dbReference type="ARBA" id="ARBA00022490"/>
    </source>
</evidence>
<evidence type="ECO:0000256" key="2">
    <source>
        <dbReference type="ARBA" id="ARBA00022679"/>
    </source>
</evidence>
<dbReference type="InterPro" id="IPR013747">
    <property type="entry name" value="ACP_syn_III_C"/>
</dbReference>
<feature type="domain" description="Beta-ketoacyl-[acyl-carrier-protein] synthase III C-terminal" evidence="4">
    <location>
        <begin position="250"/>
        <end position="340"/>
    </location>
</feature>
<dbReference type="EMBL" id="VIVR01000001">
    <property type="protein sequence ID" value="TWE19125.1"/>
    <property type="molecule type" value="Genomic_DNA"/>
</dbReference>
<dbReference type="InterPro" id="IPR013751">
    <property type="entry name" value="ACP_syn_III_N"/>
</dbReference>
<evidence type="ECO:0000313" key="6">
    <source>
        <dbReference type="EMBL" id="TWE19125.1"/>
    </source>
</evidence>
<name>A0A561EU44_9ACTN</name>
<keyword evidence="1" id="KW-0963">Cytoplasm</keyword>
<dbReference type="Pfam" id="PF08541">
    <property type="entry name" value="ACP_syn_III_C"/>
    <property type="match status" value="1"/>
</dbReference>
<evidence type="ECO:0000256" key="3">
    <source>
        <dbReference type="ARBA" id="ARBA00023315"/>
    </source>
</evidence>
<dbReference type="GO" id="GO:0004315">
    <property type="term" value="F:3-oxoacyl-[acyl-carrier-protein] synthase activity"/>
    <property type="evidence" value="ECO:0007669"/>
    <property type="project" value="InterPro"/>
</dbReference>
<dbReference type="Gene3D" id="3.40.47.10">
    <property type="match status" value="2"/>
</dbReference>
<dbReference type="GO" id="GO:0044550">
    <property type="term" value="P:secondary metabolite biosynthetic process"/>
    <property type="evidence" value="ECO:0007669"/>
    <property type="project" value="TreeGrafter"/>
</dbReference>
<comment type="caution">
    <text evidence="6">The sequence shown here is derived from an EMBL/GenBank/DDBJ whole genome shotgun (WGS) entry which is preliminary data.</text>
</comment>
<protein>
    <submittedName>
        <fullName evidence="6">3-oxoacyl-[acyl-carrier-protein] synthase-3</fullName>
    </submittedName>
</protein>
<dbReference type="RefSeq" id="WP_145792704.1">
    <property type="nucleotide sequence ID" value="NZ_BAAABR010000077.1"/>
</dbReference>
<evidence type="ECO:0000259" key="5">
    <source>
        <dbReference type="Pfam" id="PF08545"/>
    </source>
</evidence>
<evidence type="ECO:0000259" key="4">
    <source>
        <dbReference type="Pfam" id="PF08541"/>
    </source>
</evidence>
<organism evidence="6 7">
    <name type="scientific">Kitasatospora atroaurantiaca</name>
    <dbReference type="NCBI Taxonomy" id="285545"/>
    <lineage>
        <taxon>Bacteria</taxon>
        <taxon>Bacillati</taxon>
        <taxon>Actinomycetota</taxon>
        <taxon>Actinomycetes</taxon>
        <taxon>Kitasatosporales</taxon>
        <taxon>Streptomycetaceae</taxon>
        <taxon>Kitasatospora</taxon>
    </lineage>
</organism>
<dbReference type="SUPFAM" id="SSF53901">
    <property type="entry name" value="Thiolase-like"/>
    <property type="match status" value="1"/>
</dbReference>
<dbReference type="Pfam" id="PF08545">
    <property type="entry name" value="ACP_syn_III"/>
    <property type="match status" value="1"/>
</dbReference>
<gene>
    <name evidence="6" type="ORF">FB465_4229</name>
</gene>
<feature type="domain" description="Beta-ketoacyl-[acyl-carrier-protein] synthase III N-terminal" evidence="5">
    <location>
        <begin position="108"/>
        <end position="186"/>
    </location>
</feature>
<sequence length="351" mass="37610">MKYEDLYISGVGSWYPKPVPVDKAIDAGWYDEGTRRRTGQLSATVAGDDDSQPEMAARAGTLAVRQAGLAQSDFGLLLHATTGFCGLDGWNVGSYLQHEVLGGHGVAFEVRQQSNGGMAAIELAAAYLAAGTDRTAALITASDRFAEPVWDRWRAYTGLVLGDGASAAVLSRQPGFARVLSVATESRAELEGAQRGDLPFRANPDPSDADAYPISLINRMKGFASNGMGLSEIFRRMNASLIKAVAVATDEAGIRPSDADHLIFPNFGRTMLQQEVLEPLGLDLDRTLWQWGREIGHAGATDQFGALDHLGREGLLEPGQRVLMTGIGLGFNWTSAVVEILERPTPVGPQL</sequence>
<dbReference type="Proteomes" id="UP000318416">
    <property type="component" value="Unassembled WGS sequence"/>
</dbReference>
<accession>A0A561EU44</accession>
<dbReference type="CDD" id="cd00827">
    <property type="entry name" value="init_cond_enzymes"/>
    <property type="match status" value="1"/>
</dbReference>
<keyword evidence="7" id="KW-1185">Reference proteome</keyword>
<dbReference type="OrthoDB" id="7055207at2"/>
<dbReference type="InterPro" id="IPR016039">
    <property type="entry name" value="Thiolase-like"/>
</dbReference>